<dbReference type="Pfam" id="PF13646">
    <property type="entry name" value="HEAT_2"/>
    <property type="match status" value="1"/>
</dbReference>
<dbReference type="InterPro" id="IPR008930">
    <property type="entry name" value="Terpenoid_cyclase/PrenylTrfase"/>
</dbReference>
<keyword evidence="1" id="KW-0808">Transferase</keyword>
<evidence type="ECO:0000313" key="1">
    <source>
        <dbReference type="EMBL" id="QDT97209.1"/>
    </source>
</evidence>
<dbReference type="GO" id="GO:0016740">
    <property type="term" value="F:transferase activity"/>
    <property type="evidence" value="ECO:0007669"/>
    <property type="project" value="UniProtKB-KW"/>
</dbReference>
<name>A0A517VW26_9PLAN</name>
<dbReference type="InterPro" id="IPR016024">
    <property type="entry name" value="ARM-type_fold"/>
</dbReference>
<dbReference type="EMBL" id="CP037920">
    <property type="protein sequence ID" value="QDT97209.1"/>
    <property type="molecule type" value="Genomic_DNA"/>
</dbReference>
<reference evidence="1 2" key="1">
    <citation type="submission" date="2019-03" db="EMBL/GenBank/DDBJ databases">
        <title>Deep-cultivation of Planctomycetes and their phenomic and genomic characterization uncovers novel biology.</title>
        <authorList>
            <person name="Wiegand S."/>
            <person name="Jogler M."/>
            <person name="Boedeker C."/>
            <person name="Pinto D."/>
            <person name="Vollmers J."/>
            <person name="Rivas-Marin E."/>
            <person name="Kohn T."/>
            <person name="Peeters S.H."/>
            <person name="Heuer A."/>
            <person name="Rast P."/>
            <person name="Oberbeckmann S."/>
            <person name="Bunk B."/>
            <person name="Jeske O."/>
            <person name="Meyerdierks A."/>
            <person name="Storesund J.E."/>
            <person name="Kallscheuer N."/>
            <person name="Luecker S."/>
            <person name="Lage O.M."/>
            <person name="Pohl T."/>
            <person name="Merkel B.J."/>
            <person name="Hornburger P."/>
            <person name="Mueller R.-W."/>
            <person name="Bruemmer F."/>
            <person name="Labrenz M."/>
            <person name="Spormann A.M."/>
            <person name="Op den Camp H."/>
            <person name="Overmann J."/>
            <person name="Amann R."/>
            <person name="Jetten M.S.M."/>
            <person name="Mascher T."/>
            <person name="Medema M.H."/>
            <person name="Devos D.P."/>
            <person name="Kaster A.-K."/>
            <person name="Ovreas L."/>
            <person name="Rohde M."/>
            <person name="Galperin M.Y."/>
            <person name="Jogler C."/>
        </authorList>
    </citation>
    <scope>NUCLEOTIDE SEQUENCE [LARGE SCALE GENOMIC DNA]</scope>
    <source>
        <strain evidence="1 2">V144</strain>
    </source>
</reference>
<sequence length="612" mass="69020">MTSMSIQQYSLISDCYRIKMKNHCAVQTRFSTFKHARVYFRTCLCGIILSIAFQNTASAQPPKAQIDAAIKRGISFLKQTDDYRTTGMNAFVAYTLLKAGESPESPYIQTCLKNILADHNRMNKDGELEYRPGSDFNYCAGVQLMVLEAVNPEKYQDEIRTTADFLIGTQHKSGSWYYPQDINHNGDTSITQYAVLGLWAAERAGVNVPNSVWDKAARWHLSTQYPDGSFGYHPGSASERAPLHTMGVAGTGSMYVISMQLYPDGKLRSSPVKKTDQEKKKRFGFLEKVDLIQNEKSKENENNNSKPTISYNALESGKSKGLGWIVKNYNVRNLNRWPNYYLYGIERIAAIADTQKLGPYDWYADGARQLLLTQQNDGSWEGTHNKKASTCLAIIFLSKATGKTLGRKYKPEPVGSGLLAGGRGLPKNLAEVQMRNGKVENKKLSGDLSELLAQLEDPANADLEAAQETLVETITLGDREELINQKDRVLKLVDARSPDVRRTAVWALSRTNDFRVSPYLIRALKDPDLSVRIEARNGLCTLSRKIRGLGMPEDPLADIAENLDEKERIKIVDKWSDEATKRWQKWYNSVKPFDEKFDLFEVLNEFPQSKTK</sequence>
<dbReference type="Gene3D" id="1.25.10.10">
    <property type="entry name" value="Leucine-rich Repeat Variant"/>
    <property type="match status" value="1"/>
</dbReference>
<dbReference type="RefSeq" id="WP_144985580.1">
    <property type="nucleotide sequence ID" value="NZ_CP037920.1"/>
</dbReference>
<accession>A0A517VW26</accession>
<dbReference type="Gene3D" id="1.50.10.20">
    <property type="match status" value="1"/>
</dbReference>
<organism evidence="1 2">
    <name type="scientific">Gimesia aquarii</name>
    <dbReference type="NCBI Taxonomy" id="2527964"/>
    <lineage>
        <taxon>Bacteria</taxon>
        <taxon>Pseudomonadati</taxon>
        <taxon>Planctomycetota</taxon>
        <taxon>Planctomycetia</taxon>
        <taxon>Planctomycetales</taxon>
        <taxon>Planctomycetaceae</taxon>
        <taxon>Gimesia</taxon>
    </lineage>
</organism>
<gene>
    <name evidence="1" type="ORF">V144x_26810</name>
</gene>
<dbReference type="InterPro" id="IPR011989">
    <property type="entry name" value="ARM-like"/>
</dbReference>
<dbReference type="SUPFAM" id="SSF48371">
    <property type="entry name" value="ARM repeat"/>
    <property type="match status" value="1"/>
</dbReference>
<dbReference type="AlphaFoldDB" id="A0A517VW26"/>
<dbReference type="Proteomes" id="UP000318704">
    <property type="component" value="Chromosome"/>
</dbReference>
<proteinExistence type="predicted"/>
<protein>
    <submittedName>
        <fullName evidence="1">Prenyltransferase and squalene oxidase repeat protein</fullName>
    </submittedName>
</protein>
<dbReference type="SUPFAM" id="SSF48239">
    <property type="entry name" value="Terpenoid cyclases/Protein prenyltransferases"/>
    <property type="match status" value="1"/>
</dbReference>
<dbReference type="KEGG" id="gaw:V144x_26810"/>
<evidence type="ECO:0000313" key="2">
    <source>
        <dbReference type="Proteomes" id="UP000318704"/>
    </source>
</evidence>